<evidence type="ECO:0000313" key="1">
    <source>
        <dbReference type="EMBL" id="WAR04709.1"/>
    </source>
</evidence>
<organism evidence="1 2">
    <name type="scientific">Mya arenaria</name>
    <name type="common">Soft-shell clam</name>
    <dbReference type="NCBI Taxonomy" id="6604"/>
    <lineage>
        <taxon>Eukaryota</taxon>
        <taxon>Metazoa</taxon>
        <taxon>Spiralia</taxon>
        <taxon>Lophotrochozoa</taxon>
        <taxon>Mollusca</taxon>
        <taxon>Bivalvia</taxon>
        <taxon>Autobranchia</taxon>
        <taxon>Heteroconchia</taxon>
        <taxon>Euheterodonta</taxon>
        <taxon>Imparidentia</taxon>
        <taxon>Neoheterodontei</taxon>
        <taxon>Myida</taxon>
        <taxon>Myoidea</taxon>
        <taxon>Myidae</taxon>
        <taxon>Mya</taxon>
    </lineage>
</organism>
<protein>
    <submittedName>
        <fullName evidence="1">Uncharacterized protein</fullName>
    </submittedName>
</protein>
<keyword evidence="2" id="KW-1185">Reference proteome</keyword>
<name>A0ABY7E6A5_MYAAR</name>
<dbReference type="EMBL" id="CP111016">
    <property type="protein sequence ID" value="WAR04709.1"/>
    <property type="molecule type" value="Genomic_DNA"/>
</dbReference>
<sequence>MYPTGCQEVKGSDMEHNVTDGGKNVFQKMIHSTSIFQWFTEEQLANTNILTFREELQKAGCKHH</sequence>
<accession>A0ABY7E6A5</accession>
<proteinExistence type="predicted"/>
<gene>
    <name evidence="1" type="ORF">MAR_020078</name>
</gene>
<dbReference type="Proteomes" id="UP001164746">
    <property type="component" value="Chromosome 5"/>
</dbReference>
<reference evidence="1" key="1">
    <citation type="submission" date="2022-11" db="EMBL/GenBank/DDBJ databases">
        <title>Centuries of genome instability and evolution in soft-shell clam transmissible cancer (bioRxiv).</title>
        <authorList>
            <person name="Hart S.F.M."/>
            <person name="Yonemitsu M.A."/>
            <person name="Giersch R.M."/>
            <person name="Beal B.F."/>
            <person name="Arriagada G."/>
            <person name="Davis B.W."/>
            <person name="Ostrander E.A."/>
            <person name="Goff S.P."/>
            <person name="Metzger M.J."/>
        </authorList>
    </citation>
    <scope>NUCLEOTIDE SEQUENCE</scope>
    <source>
        <strain evidence="1">MELC-2E11</strain>
        <tissue evidence="1">Siphon/mantle</tissue>
    </source>
</reference>
<evidence type="ECO:0000313" key="2">
    <source>
        <dbReference type="Proteomes" id="UP001164746"/>
    </source>
</evidence>